<sequence>MSDADDGTEDQFAIPCRPERRYPHSGGVEYEGETVFSLTPTPAQSDDRLQSIVEGVLAGERYTYGDWFDLPMPLYLVNDEATGDVFRVSIRDGTVRLHVLPATDSPGLRGLFEHLRAATDDVAWRVDCHVG</sequence>
<keyword evidence="3" id="KW-1185">Reference proteome</keyword>
<dbReference type="AlphaFoldDB" id="A0ABD6C5K5"/>
<reference evidence="2 3" key="1">
    <citation type="journal article" date="2019" name="Int. J. Syst. Evol. Microbiol.">
        <title>The Global Catalogue of Microorganisms (GCM) 10K type strain sequencing project: providing services to taxonomists for standard genome sequencing and annotation.</title>
        <authorList>
            <consortium name="The Broad Institute Genomics Platform"/>
            <consortium name="The Broad Institute Genome Sequencing Center for Infectious Disease"/>
            <person name="Wu L."/>
            <person name="Ma J."/>
        </authorList>
    </citation>
    <scope>NUCLEOTIDE SEQUENCE [LARGE SCALE GENOMIC DNA]</scope>
    <source>
        <strain evidence="2 3">CGMCC 1.12125</strain>
    </source>
</reference>
<evidence type="ECO:0000313" key="2">
    <source>
        <dbReference type="EMBL" id="MFD1585568.1"/>
    </source>
</evidence>
<protein>
    <submittedName>
        <fullName evidence="2">Uncharacterized protein</fullName>
    </submittedName>
</protein>
<dbReference type="EMBL" id="JBHUDJ010000001">
    <property type="protein sequence ID" value="MFD1585568.1"/>
    <property type="molecule type" value="Genomic_DNA"/>
</dbReference>
<evidence type="ECO:0000256" key="1">
    <source>
        <dbReference type="SAM" id="MobiDB-lite"/>
    </source>
</evidence>
<proteinExistence type="predicted"/>
<dbReference type="Proteomes" id="UP001597119">
    <property type="component" value="Unassembled WGS sequence"/>
</dbReference>
<name>A0ABD6C5K5_9EURY</name>
<gene>
    <name evidence="2" type="ORF">ACFR9U_01130</name>
</gene>
<comment type="caution">
    <text evidence="2">The sequence shown here is derived from an EMBL/GenBank/DDBJ whole genome shotgun (WGS) entry which is preliminary data.</text>
</comment>
<organism evidence="2 3">
    <name type="scientific">Halorientalis brevis</name>
    <dbReference type="NCBI Taxonomy" id="1126241"/>
    <lineage>
        <taxon>Archaea</taxon>
        <taxon>Methanobacteriati</taxon>
        <taxon>Methanobacteriota</taxon>
        <taxon>Stenosarchaea group</taxon>
        <taxon>Halobacteria</taxon>
        <taxon>Halobacteriales</taxon>
        <taxon>Haloarculaceae</taxon>
        <taxon>Halorientalis</taxon>
    </lineage>
</organism>
<dbReference type="RefSeq" id="WP_247377548.1">
    <property type="nucleotide sequence ID" value="NZ_JALLGV010000003.1"/>
</dbReference>
<evidence type="ECO:0000313" key="3">
    <source>
        <dbReference type="Proteomes" id="UP001597119"/>
    </source>
</evidence>
<accession>A0ABD6C5K5</accession>
<feature type="region of interest" description="Disordered" evidence="1">
    <location>
        <begin position="1"/>
        <end position="25"/>
    </location>
</feature>